<dbReference type="Proteomes" id="UP001057375">
    <property type="component" value="Unassembled WGS sequence"/>
</dbReference>
<dbReference type="PANTHER" id="PTHR45138">
    <property type="entry name" value="REGULATORY COMPONENTS OF SENSORY TRANSDUCTION SYSTEM"/>
    <property type="match status" value="1"/>
</dbReference>
<dbReference type="InterPro" id="IPR029787">
    <property type="entry name" value="Nucleotide_cyclase"/>
</dbReference>
<name>A0ABQ5KE87_9EUKA</name>
<dbReference type="Gene3D" id="3.30.70.270">
    <property type="match status" value="1"/>
</dbReference>
<feature type="non-terminal residue" evidence="2">
    <location>
        <position position="1"/>
    </location>
</feature>
<feature type="domain" description="GGDEF" evidence="1">
    <location>
        <begin position="1"/>
        <end position="52"/>
    </location>
</feature>
<proteinExistence type="predicted"/>
<evidence type="ECO:0000259" key="1">
    <source>
        <dbReference type="PROSITE" id="PS50887"/>
    </source>
</evidence>
<dbReference type="SUPFAM" id="SSF55073">
    <property type="entry name" value="Nucleotide cyclase"/>
    <property type="match status" value="1"/>
</dbReference>
<sequence>VHEFPHAKTVTVSIGYTDNSGSETLEGLMEIADKALYKAKQDGRNRVILGSVNESS</sequence>
<accession>A0ABQ5KE87</accession>
<organism evidence="2 3">
    <name type="scientific">Aduncisulcus paluster</name>
    <dbReference type="NCBI Taxonomy" id="2918883"/>
    <lineage>
        <taxon>Eukaryota</taxon>
        <taxon>Metamonada</taxon>
        <taxon>Carpediemonas-like organisms</taxon>
        <taxon>Aduncisulcus</taxon>
    </lineage>
</organism>
<keyword evidence="3" id="KW-1185">Reference proteome</keyword>
<comment type="caution">
    <text evidence="2">The sequence shown here is derived from an EMBL/GenBank/DDBJ whole genome shotgun (WGS) entry which is preliminary data.</text>
</comment>
<evidence type="ECO:0000313" key="2">
    <source>
        <dbReference type="EMBL" id="GKT29788.1"/>
    </source>
</evidence>
<dbReference type="InterPro" id="IPR050469">
    <property type="entry name" value="Diguanylate_Cyclase"/>
</dbReference>
<gene>
    <name evidence="2" type="ORF">ADUPG1_001271</name>
</gene>
<reference evidence="2" key="1">
    <citation type="submission" date="2022-03" db="EMBL/GenBank/DDBJ databases">
        <title>Draft genome sequence of Aduncisulcus paluster, a free-living microaerophilic Fornicata.</title>
        <authorList>
            <person name="Yuyama I."/>
            <person name="Kume K."/>
            <person name="Tamura T."/>
            <person name="Inagaki Y."/>
            <person name="Hashimoto T."/>
        </authorList>
    </citation>
    <scope>NUCLEOTIDE SEQUENCE</scope>
    <source>
        <strain evidence="2">NY0171</strain>
    </source>
</reference>
<dbReference type="Pfam" id="PF00990">
    <property type="entry name" value="GGDEF"/>
    <property type="match status" value="1"/>
</dbReference>
<dbReference type="PROSITE" id="PS50887">
    <property type="entry name" value="GGDEF"/>
    <property type="match status" value="1"/>
</dbReference>
<dbReference type="InterPro" id="IPR043128">
    <property type="entry name" value="Rev_trsase/Diguanyl_cyclase"/>
</dbReference>
<dbReference type="InterPro" id="IPR000160">
    <property type="entry name" value="GGDEF_dom"/>
</dbReference>
<dbReference type="EMBL" id="BQXS01000962">
    <property type="protein sequence ID" value="GKT29788.1"/>
    <property type="molecule type" value="Genomic_DNA"/>
</dbReference>
<evidence type="ECO:0000313" key="3">
    <source>
        <dbReference type="Proteomes" id="UP001057375"/>
    </source>
</evidence>
<dbReference type="PANTHER" id="PTHR45138:SF9">
    <property type="entry name" value="DIGUANYLATE CYCLASE DGCM-RELATED"/>
    <property type="match status" value="1"/>
</dbReference>
<protein>
    <submittedName>
        <fullName evidence="2">Diguanylate cyclase</fullName>
    </submittedName>
</protein>